<dbReference type="Proteomes" id="UP000077069">
    <property type="component" value="Unassembled WGS sequence"/>
</dbReference>
<dbReference type="AlphaFoldDB" id="A0A177CQT1"/>
<dbReference type="GeneID" id="28765250"/>
<reference evidence="2 3" key="1">
    <citation type="submission" date="2016-05" db="EMBL/GenBank/DDBJ databases">
        <title>Comparative analysis of secretome profiles of manganese(II)-oxidizing ascomycete fungi.</title>
        <authorList>
            <consortium name="DOE Joint Genome Institute"/>
            <person name="Zeiner C.A."/>
            <person name="Purvine S.O."/>
            <person name="Zink E.M."/>
            <person name="Wu S."/>
            <person name="Pasa-Tolic L."/>
            <person name="Chaput D.L."/>
            <person name="Haridas S."/>
            <person name="Grigoriev I.V."/>
            <person name="Santelli C.M."/>
            <person name="Hansel C.M."/>
        </authorList>
    </citation>
    <scope>NUCLEOTIDE SEQUENCE [LARGE SCALE GENOMIC DNA]</scope>
    <source>
        <strain evidence="2 3">AP3s5-JAC2a</strain>
    </source>
</reference>
<feature type="region of interest" description="Disordered" evidence="1">
    <location>
        <begin position="1"/>
        <end position="37"/>
    </location>
</feature>
<dbReference type="OrthoDB" id="21214at2759"/>
<dbReference type="InParanoid" id="A0A177CQT1"/>
<keyword evidence="3" id="KW-1185">Reference proteome</keyword>
<proteinExistence type="predicted"/>
<gene>
    <name evidence="2" type="ORF">CC84DRAFT_1202281</name>
</gene>
<evidence type="ECO:0000256" key="1">
    <source>
        <dbReference type="SAM" id="MobiDB-lite"/>
    </source>
</evidence>
<evidence type="ECO:0000313" key="2">
    <source>
        <dbReference type="EMBL" id="OAG09581.1"/>
    </source>
</evidence>
<accession>A0A177CQT1</accession>
<protein>
    <submittedName>
        <fullName evidence="2">Uncharacterized protein</fullName>
    </submittedName>
</protein>
<dbReference type="RefSeq" id="XP_018039946.1">
    <property type="nucleotide sequence ID" value="XM_018181764.1"/>
</dbReference>
<dbReference type="EMBL" id="KV441549">
    <property type="protein sequence ID" value="OAG09581.1"/>
    <property type="molecule type" value="Genomic_DNA"/>
</dbReference>
<sequence>MSTAIALTDMHASTPTLHHRNSSKPSTTPNSETEHHDPWLDTLQATSPLPSHPFSPTHTYWITPHGLLTKNITILDLTHDISTPYTGLTPEYKTAVQAALKDHSFTPTWTCQRINWLGLRHKIIDTQGRLVAEWTHPWTSVGAATLAFTSQAAPEGMHALTLKPRRWGLRTEAFVLNSVQYIWEMDSTWHSTHMTLYRVFGEGETARRETVAKYAEKWWGGIVTGGALVVDGRDDGMAMVACLSAVVVLKKKRQRAAERRSGGE</sequence>
<organism evidence="2 3">
    <name type="scientific">Paraphaeosphaeria sporulosa</name>
    <dbReference type="NCBI Taxonomy" id="1460663"/>
    <lineage>
        <taxon>Eukaryota</taxon>
        <taxon>Fungi</taxon>
        <taxon>Dikarya</taxon>
        <taxon>Ascomycota</taxon>
        <taxon>Pezizomycotina</taxon>
        <taxon>Dothideomycetes</taxon>
        <taxon>Pleosporomycetidae</taxon>
        <taxon>Pleosporales</taxon>
        <taxon>Massarineae</taxon>
        <taxon>Didymosphaeriaceae</taxon>
        <taxon>Paraphaeosphaeria</taxon>
    </lineage>
</organism>
<evidence type="ECO:0000313" key="3">
    <source>
        <dbReference type="Proteomes" id="UP000077069"/>
    </source>
</evidence>
<feature type="compositionally biased region" description="Polar residues" evidence="1">
    <location>
        <begin position="1"/>
        <end position="16"/>
    </location>
</feature>
<name>A0A177CQT1_9PLEO</name>